<feature type="transmembrane region" description="Helical" evidence="5">
    <location>
        <begin position="71"/>
        <end position="93"/>
    </location>
</feature>
<evidence type="ECO:0000313" key="6">
    <source>
        <dbReference type="EMBL" id="MCP1336298.1"/>
    </source>
</evidence>
<evidence type="ECO:0000256" key="4">
    <source>
        <dbReference type="ARBA" id="ARBA00023136"/>
    </source>
</evidence>
<dbReference type="EMBL" id="JAMZFT010000002">
    <property type="protein sequence ID" value="MCP1336298.1"/>
    <property type="molecule type" value="Genomic_DNA"/>
</dbReference>
<organism evidence="6 7">
    <name type="scientific">Futiania mangrovi</name>
    <dbReference type="NCBI Taxonomy" id="2959716"/>
    <lineage>
        <taxon>Bacteria</taxon>
        <taxon>Pseudomonadati</taxon>
        <taxon>Pseudomonadota</taxon>
        <taxon>Alphaproteobacteria</taxon>
        <taxon>Futianiales</taxon>
        <taxon>Futianiaceae</taxon>
        <taxon>Futiania</taxon>
    </lineage>
</organism>
<dbReference type="PIRSF" id="PIRSF033913">
    <property type="entry name" value="S-S_format_DsbB"/>
    <property type="match status" value="1"/>
</dbReference>
<evidence type="ECO:0000313" key="7">
    <source>
        <dbReference type="Proteomes" id="UP001055804"/>
    </source>
</evidence>
<sequence length="169" mass="17243">MTLLSAPPRLALLLVALGSAALLGGALLFQEYGGLPPCKMCIWQRWPHGVAIVLGLLGALTLGGRPAQARGALLLVAAAVAVSGAIGVFHAGVEYGFWTGPTDCSGAASGGSLDSLRAQLMAQTRVVRCDEVPWALFGISLAGWNALFSVALAGFALLAFRASAGGRRT</sequence>
<comment type="subcellular location">
    <subcellularLocation>
        <location evidence="1">Membrane</location>
        <topology evidence="1">Multi-pass membrane protein</topology>
    </subcellularLocation>
</comment>
<dbReference type="SUPFAM" id="SSF158442">
    <property type="entry name" value="DsbB-like"/>
    <property type="match status" value="1"/>
</dbReference>
<keyword evidence="7" id="KW-1185">Reference proteome</keyword>
<evidence type="ECO:0000256" key="3">
    <source>
        <dbReference type="ARBA" id="ARBA00022989"/>
    </source>
</evidence>
<dbReference type="Proteomes" id="UP001055804">
    <property type="component" value="Unassembled WGS sequence"/>
</dbReference>
<evidence type="ECO:0000256" key="5">
    <source>
        <dbReference type="SAM" id="Phobius"/>
    </source>
</evidence>
<dbReference type="AlphaFoldDB" id="A0A9J6PJP4"/>
<evidence type="ECO:0000256" key="2">
    <source>
        <dbReference type="ARBA" id="ARBA00022692"/>
    </source>
</evidence>
<dbReference type="GO" id="GO:0006457">
    <property type="term" value="P:protein folding"/>
    <property type="evidence" value="ECO:0007669"/>
    <property type="project" value="InterPro"/>
</dbReference>
<comment type="caution">
    <text evidence="6">The sequence shown here is derived from an EMBL/GenBank/DDBJ whole genome shotgun (WGS) entry which is preliminary data.</text>
</comment>
<evidence type="ECO:0000256" key="1">
    <source>
        <dbReference type="ARBA" id="ARBA00004141"/>
    </source>
</evidence>
<dbReference type="InterPro" id="IPR023380">
    <property type="entry name" value="DsbB-like_sf"/>
</dbReference>
<dbReference type="GO" id="GO:0015035">
    <property type="term" value="F:protein-disulfide reductase activity"/>
    <property type="evidence" value="ECO:0007669"/>
    <property type="project" value="InterPro"/>
</dbReference>
<feature type="transmembrane region" description="Helical" evidence="5">
    <location>
        <begin position="134"/>
        <end position="160"/>
    </location>
</feature>
<dbReference type="InterPro" id="IPR024199">
    <property type="entry name" value="Uncharacterised_DsbB"/>
</dbReference>
<keyword evidence="2 5" id="KW-0812">Transmembrane</keyword>
<dbReference type="RefSeq" id="WP_269332264.1">
    <property type="nucleotide sequence ID" value="NZ_JAMZFT010000002.1"/>
</dbReference>
<dbReference type="InterPro" id="IPR003752">
    <property type="entry name" value="DiS_bond_form_DsbB/BdbC"/>
</dbReference>
<dbReference type="GO" id="GO:0016020">
    <property type="term" value="C:membrane"/>
    <property type="evidence" value="ECO:0007669"/>
    <property type="project" value="UniProtKB-SubCell"/>
</dbReference>
<proteinExistence type="predicted"/>
<protein>
    <submittedName>
        <fullName evidence="6">Disulfide bond formation protein B</fullName>
    </submittedName>
</protein>
<name>A0A9J6PJP4_9PROT</name>
<reference evidence="6" key="1">
    <citation type="submission" date="2022-06" db="EMBL/GenBank/DDBJ databases">
        <title>Isolation and Genomics of Futiania mangrovii gen. nov., sp. nov., a Rare and Metabolically-versatile member in the Class Alphaproteobacteria.</title>
        <authorList>
            <person name="Liu L."/>
            <person name="Huang W.-C."/>
            <person name="Pan J."/>
            <person name="Li J."/>
            <person name="Huang Y."/>
            <person name="Du H."/>
            <person name="Liu Y."/>
            <person name="Li M."/>
        </authorList>
    </citation>
    <scope>NUCLEOTIDE SEQUENCE</scope>
    <source>
        <strain evidence="6">FT118</strain>
    </source>
</reference>
<keyword evidence="4 5" id="KW-0472">Membrane</keyword>
<keyword evidence="3 5" id="KW-1133">Transmembrane helix</keyword>
<accession>A0A9J6PJP4</accession>
<dbReference type="Pfam" id="PF02600">
    <property type="entry name" value="DsbB"/>
    <property type="match status" value="1"/>
</dbReference>
<gene>
    <name evidence="6" type="ORF">NJQ99_07770</name>
</gene>
<dbReference type="Gene3D" id="1.20.1550.10">
    <property type="entry name" value="DsbB-like"/>
    <property type="match status" value="1"/>
</dbReference>
<feature type="transmembrane region" description="Helical" evidence="5">
    <location>
        <begin position="46"/>
        <end position="64"/>
    </location>
</feature>